<protein>
    <submittedName>
        <fullName evidence="1">DUF6357 family protein</fullName>
    </submittedName>
</protein>
<gene>
    <name evidence="1" type="ORF">AABB29_13965</name>
</gene>
<dbReference type="Pfam" id="PF19884">
    <property type="entry name" value="DUF6357"/>
    <property type="match status" value="1"/>
</dbReference>
<accession>A0ABZ2V0K7</accession>
<keyword evidence="2" id="KW-1185">Reference proteome</keyword>
<reference evidence="2" key="1">
    <citation type="submission" date="2024-04" db="EMBL/GenBank/DDBJ databases">
        <title>Phylogenomic analyses of a clade within the roseobacter group suggest taxonomic reassignments of species of the genera Aestuariivita, Citreicella, Loktanella, Nautella, Pelagibaca, Ruegeria, Thalassobius, Thiobacimonas and Tropicibacter, and the proposal o.</title>
        <authorList>
            <person name="Jeon C.O."/>
        </authorList>
    </citation>
    <scope>NUCLEOTIDE SEQUENCE [LARGE SCALE GENOMIC DNA]</scope>
    <source>
        <strain evidence="2">BS5-3</strain>
    </source>
</reference>
<organism evidence="1 2">
    <name type="scientific">Yoonia phaeophyticola</name>
    <dbReference type="NCBI Taxonomy" id="3137369"/>
    <lineage>
        <taxon>Bacteria</taxon>
        <taxon>Pseudomonadati</taxon>
        <taxon>Pseudomonadota</taxon>
        <taxon>Alphaproteobacteria</taxon>
        <taxon>Rhodobacterales</taxon>
        <taxon>Paracoccaceae</taxon>
        <taxon>Yoonia</taxon>
    </lineage>
</organism>
<name>A0ABZ2V0K7_9RHOB</name>
<evidence type="ECO:0000313" key="1">
    <source>
        <dbReference type="EMBL" id="WZC47986.1"/>
    </source>
</evidence>
<dbReference type="RefSeq" id="WP_341366105.1">
    <property type="nucleotide sequence ID" value="NZ_CP150951.2"/>
</dbReference>
<evidence type="ECO:0000313" key="2">
    <source>
        <dbReference type="Proteomes" id="UP001440612"/>
    </source>
</evidence>
<dbReference type="EMBL" id="CP150951">
    <property type="protein sequence ID" value="WZC47986.1"/>
    <property type="molecule type" value="Genomic_DNA"/>
</dbReference>
<dbReference type="Proteomes" id="UP001440612">
    <property type="component" value="Chromosome"/>
</dbReference>
<sequence length="137" mass="15735">MSETELIPTKGKPGWCAGVVRVDGKLMYSFPVASGHIDRSFSFEITNDHLQILQEDEERFYFLFAVMHETHQLPPYPTEKMREEIFDTILFANKATVSKFLTHQDARHLAHGGVSNIVRLTLGWEGNLPQPDNWFKS</sequence>
<proteinExistence type="predicted"/>
<dbReference type="InterPro" id="IPR045937">
    <property type="entry name" value="DUF6357"/>
</dbReference>